<feature type="compositionally biased region" description="Low complexity" evidence="1">
    <location>
        <begin position="413"/>
        <end position="426"/>
    </location>
</feature>
<dbReference type="Proteomes" id="UP000271974">
    <property type="component" value="Unassembled WGS sequence"/>
</dbReference>
<feature type="region of interest" description="Disordered" evidence="1">
    <location>
        <begin position="182"/>
        <end position="260"/>
    </location>
</feature>
<feature type="compositionally biased region" description="Polar residues" evidence="1">
    <location>
        <begin position="490"/>
        <end position="523"/>
    </location>
</feature>
<feature type="region of interest" description="Disordered" evidence="1">
    <location>
        <begin position="490"/>
        <end position="527"/>
    </location>
</feature>
<evidence type="ECO:0000256" key="1">
    <source>
        <dbReference type="SAM" id="MobiDB-lite"/>
    </source>
</evidence>
<feature type="compositionally biased region" description="Basic and acidic residues" evidence="1">
    <location>
        <begin position="355"/>
        <end position="387"/>
    </location>
</feature>
<proteinExistence type="predicted"/>
<evidence type="ECO:0000313" key="2">
    <source>
        <dbReference type="EMBL" id="RUS70286.1"/>
    </source>
</evidence>
<feature type="compositionally biased region" description="Polar residues" evidence="1">
    <location>
        <begin position="395"/>
        <end position="412"/>
    </location>
</feature>
<feature type="compositionally biased region" description="Basic and acidic residues" evidence="1">
    <location>
        <begin position="339"/>
        <end position="348"/>
    </location>
</feature>
<feature type="compositionally biased region" description="Basic and acidic residues" evidence="1">
    <location>
        <begin position="290"/>
        <end position="299"/>
    </location>
</feature>
<keyword evidence="3" id="KW-1185">Reference proteome</keyword>
<protein>
    <submittedName>
        <fullName evidence="2">Uncharacterized protein</fullName>
    </submittedName>
</protein>
<feature type="compositionally biased region" description="Basic and acidic residues" evidence="1">
    <location>
        <begin position="28"/>
        <end position="42"/>
    </location>
</feature>
<comment type="caution">
    <text evidence="2">The sequence shown here is derived from an EMBL/GenBank/DDBJ whole genome shotgun (WGS) entry which is preliminary data.</text>
</comment>
<feature type="region of interest" description="Disordered" evidence="1">
    <location>
        <begin position="290"/>
        <end position="460"/>
    </location>
</feature>
<feature type="compositionally biased region" description="Acidic residues" evidence="1">
    <location>
        <begin position="62"/>
        <end position="104"/>
    </location>
</feature>
<dbReference type="AlphaFoldDB" id="A0A433SM96"/>
<feature type="compositionally biased region" description="Polar residues" evidence="1">
    <location>
        <begin position="234"/>
        <end position="245"/>
    </location>
</feature>
<feature type="compositionally biased region" description="Basic residues" evidence="1">
    <location>
        <begin position="1"/>
        <end position="16"/>
    </location>
</feature>
<feature type="compositionally biased region" description="Low complexity" evidence="1">
    <location>
        <begin position="113"/>
        <end position="123"/>
    </location>
</feature>
<name>A0A433SM96_ELYCH</name>
<gene>
    <name evidence="2" type="ORF">EGW08_021963</name>
</gene>
<feature type="compositionally biased region" description="Polar residues" evidence="1">
    <location>
        <begin position="427"/>
        <end position="443"/>
    </location>
</feature>
<organism evidence="2 3">
    <name type="scientific">Elysia chlorotica</name>
    <name type="common">Eastern emerald elysia</name>
    <name type="synonym">Sea slug</name>
    <dbReference type="NCBI Taxonomy" id="188477"/>
    <lineage>
        <taxon>Eukaryota</taxon>
        <taxon>Metazoa</taxon>
        <taxon>Spiralia</taxon>
        <taxon>Lophotrochozoa</taxon>
        <taxon>Mollusca</taxon>
        <taxon>Gastropoda</taxon>
        <taxon>Heterobranchia</taxon>
        <taxon>Euthyneura</taxon>
        <taxon>Panpulmonata</taxon>
        <taxon>Sacoglossa</taxon>
        <taxon>Placobranchoidea</taxon>
        <taxon>Plakobranchidae</taxon>
        <taxon>Elysia</taxon>
    </lineage>
</organism>
<feature type="compositionally biased region" description="Basic and acidic residues" evidence="1">
    <location>
        <begin position="447"/>
        <end position="460"/>
    </location>
</feature>
<dbReference type="EMBL" id="RQTK01001446">
    <property type="protein sequence ID" value="RUS70286.1"/>
    <property type="molecule type" value="Genomic_DNA"/>
</dbReference>
<reference evidence="2 3" key="1">
    <citation type="submission" date="2019-01" db="EMBL/GenBank/DDBJ databases">
        <title>A draft genome assembly of the solar-powered sea slug Elysia chlorotica.</title>
        <authorList>
            <person name="Cai H."/>
            <person name="Li Q."/>
            <person name="Fang X."/>
            <person name="Li J."/>
            <person name="Curtis N.E."/>
            <person name="Altenburger A."/>
            <person name="Shibata T."/>
            <person name="Feng M."/>
            <person name="Maeda T."/>
            <person name="Schwartz J.A."/>
            <person name="Shigenobu S."/>
            <person name="Lundholm N."/>
            <person name="Nishiyama T."/>
            <person name="Yang H."/>
            <person name="Hasebe M."/>
            <person name="Li S."/>
            <person name="Pierce S.K."/>
            <person name="Wang J."/>
        </authorList>
    </citation>
    <scope>NUCLEOTIDE SEQUENCE [LARGE SCALE GENOMIC DNA]</scope>
    <source>
        <strain evidence="2">EC2010</strain>
        <tissue evidence="2">Whole organism of an adult</tissue>
    </source>
</reference>
<evidence type="ECO:0000313" key="3">
    <source>
        <dbReference type="Proteomes" id="UP000271974"/>
    </source>
</evidence>
<accession>A0A433SM96</accession>
<feature type="region of interest" description="Disordered" evidence="1">
    <location>
        <begin position="1"/>
        <end position="136"/>
    </location>
</feature>
<sequence>MSKVTKKNTFKKRRQNVIRTDSEDDYTDKEQTTKKKTVVETTKKKKTSAVKNSSSKKYVDTSSDELNEEENDSEESEGESEQTEDADDAEETEEETRSEDESEHESDREFICDSTESETTGDSSADDDYEYKSNDDETAELLAEQEELMGYNNAVASKKRTSRPPIQTVVYHEKLKTRNVRRRYGYDEKDNPVYVSIPEDGERDSGYDRQKTTQNKLQQQTFTEMNDEKAGDVTKNNKSTNNKLPPTSKRSDIASDSSDDTIVNYYDYAGANRIETKNDANVVVAVGSDKNTENRRDESVGAINRLKKKRTAQEARDYGSASESDATKYLPKKIPAVVSKDRTREEKQSLQSRQKSTECDMQKNDEKNYELVSNKEYDDSGTSKERSASPIARTTPMTIIESESVNKSSDPITTTLSSQTLTPTTPVKSTDVTKNVNIVSKSTKPPIEAKRNMNSEEKERREIDLSIRENFQYPPQTPTKFPVTNVLQQTQFEQSSRHSPLIQSPNSDNDKNSTFNTASSISEKANAVKTLARLKEYEDNEYTER</sequence>
<feature type="compositionally biased region" description="Low complexity" evidence="1">
    <location>
        <begin position="212"/>
        <end position="223"/>
    </location>
</feature>